<evidence type="ECO:0000256" key="1">
    <source>
        <dbReference type="SAM" id="MobiDB-lite"/>
    </source>
</evidence>
<protein>
    <submittedName>
        <fullName evidence="2">Uncharacterized protein</fullName>
    </submittedName>
</protein>
<keyword evidence="3" id="KW-1185">Reference proteome</keyword>
<gene>
    <name evidence="2" type="ORF">RclHR1_24400001</name>
</gene>
<comment type="caution">
    <text evidence="2">The sequence shown here is derived from an EMBL/GenBank/DDBJ whole genome shotgun (WGS) entry which is preliminary data.</text>
</comment>
<dbReference type="AlphaFoldDB" id="A0A2Z6R294"/>
<dbReference type="EMBL" id="BEXD01001603">
    <property type="protein sequence ID" value="GBB94922.1"/>
    <property type="molecule type" value="Genomic_DNA"/>
</dbReference>
<name>A0A2Z6R294_9GLOM</name>
<sequence>MLTNVHSYFYRPGTSFQSRSGPELHFEGLADIQFQRLKEVRIFDSRFEVCGWIPRRNIEGLECYRTSKLPFCSLAVSQMLSGWDMDFEGPQLSGRIIDEISKLPNTTGLNFEDSASEHNFEGPRLPESNGQNFGNNL</sequence>
<feature type="region of interest" description="Disordered" evidence="1">
    <location>
        <begin position="111"/>
        <end position="137"/>
    </location>
</feature>
<evidence type="ECO:0000313" key="3">
    <source>
        <dbReference type="Proteomes" id="UP000247702"/>
    </source>
</evidence>
<proteinExistence type="predicted"/>
<reference evidence="2 3" key="1">
    <citation type="submission" date="2017-11" db="EMBL/GenBank/DDBJ databases">
        <title>The genome of Rhizophagus clarus HR1 reveals common genetic basis of auxotrophy among arbuscular mycorrhizal fungi.</title>
        <authorList>
            <person name="Kobayashi Y."/>
        </authorList>
    </citation>
    <scope>NUCLEOTIDE SEQUENCE [LARGE SCALE GENOMIC DNA]</scope>
    <source>
        <strain evidence="2 3">HR1</strain>
    </source>
</reference>
<organism evidence="2 3">
    <name type="scientific">Rhizophagus clarus</name>
    <dbReference type="NCBI Taxonomy" id="94130"/>
    <lineage>
        <taxon>Eukaryota</taxon>
        <taxon>Fungi</taxon>
        <taxon>Fungi incertae sedis</taxon>
        <taxon>Mucoromycota</taxon>
        <taxon>Glomeromycotina</taxon>
        <taxon>Glomeromycetes</taxon>
        <taxon>Glomerales</taxon>
        <taxon>Glomeraceae</taxon>
        <taxon>Rhizophagus</taxon>
    </lineage>
</organism>
<dbReference type="Proteomes" id="UP000247702">
    <property type="component" value="Unassembled WGS sequence"/>
</dbReference>
<evidence type="ECO:0000313" key="2">
    <source>
        <dbReference type="EMBL" id="GBB94922.1"/>
    </source>
</evidence>
<feature type="compositionally biased region" description="Polar residues" evidence="1">
    <location>
        <begin position="128"/>
        <end position="137"/>
    </location>
</feature>
<accession>A0A2Z6R294</accession>